<evidence type="ECO:0000313" key="4">
    <source>
        <dbReference type="Proteomes" id="UP000003586"/>
    </source>
</evidence>
<organism evidence="3 4">
    <name type="scientific">Niabella soli DSM 19437</name>
    <dbReference type="NCBI Taxonomy" id="929713"/>
    <lineage>
        <taxon>Bacteria</taxon>
        <taxon>Pseudomonadati</taxon>
        <taxon>Bacteroidota</taxon>
        <taxon>Chitinophagia</taxon>
        <taxon>Chitinophagales</taxon>
        <taxon>Chitinophagaceae</taxon>
        <taxon>Niabella</taxon>
    </lineage>
</organism>
<keyword evidence="4" id="KW-1185">Reference proteome</keyword>
<dbReference type="InterPro" id="IPR020287">
    <property type="entry name" value="Tail_sheath_C"/>
</dbReference>
<feature type="domain" description="Tail sheath protein C-terminal" evidence="2">
    <location>
        <begin position="376"/>
        <end position="480"/>
    </location>
</feature>
<evidence type="ECO:0000256" key="1">
    <source>
        <dbReference type="ARBA" id="ARBA00008005"/>
    </source>
</evidence>
<dbReference type="HOGENOM" id="CLU_009303_2_0_10"/>
<dbReference type="KEGG" id="nso:NIASO_08240"/>
<protein>
    <submittedName>
        <fullName evidence="3">Tail sheath protein</fullName>
    </submittedName>
</protein>
<dbReference type="RefSeq" id="WP_008584676.1">
    <property type="nucleotide sequence ID" value="NZ_CP007035.1"/>
</dbReference>
<dbReference type="EMBL" id="CP007035">
    <property type="protein sequence ID" value="AHF15152.1"/>
    <property type="molecule type" value="Genomic_DNA"/>
</dbReference>
<evidence type="ECO:0000313" key="3">
    <source>
        <dbReference type="EMBL" id="AHF15152.1"/>
    </source>
</evidence>
<dbReference type="Proteomes" id="UP000003586">
    <property type="component" value="Chromosome"/>
</dbReference>
<gene>
    <name evidence="3" type="ORF">NIASO_08240</name>
</gene>
<dbReference type="InterPro" id="IPR052042">
    <property type="entry name" value="Tail_sheath_structural"/>
</dbReference>
<dbReference type="AlphaFoldDB" id="W0EWK7"/>
<dbReference type="eggNOG" id="COG3497">
    <property type="taxonomic scope" value="Bacteria"/>
</dbReference>
<reference evidence="3 4" key="1">
    <citation type="submission" date="2013-12" db="EMBL/GenBank/DDBJ databases">
        <authorList>
            <consortium name="DOE Joint Genome Institute"/>
            <person name="Eisen J."/>
            <person name="Huntemann M."/>
            <person name="Han J."/>
            <person name="Chen A."/>
            <person name="Kyrpides N."/>
            <person name="Mavromatis K."/>
            <person name="Markowitz V."/>
            <person name="Palaniappan K."/>
            <person name="Ivanova N."/>
            <person name="Schaumberg A."/>
            <person name="Pati A."/>
            <person name="Liolios K."/>
            <person name="Nordberg H.P."/>
            <person name="Cantor M.N."/>
            <person name="Hua S.X."/>
            <person name="Woyke T."/>
        </authorList>
    </citation>
    <scope>NUCLEOTIDE SEQUENCE [LARGE SCALE GENOMIC DNA]</scope>
    <source>
        <strain evidence="4">DSM 19437</strain>
    </source>
</reference>
<dbReference type="PANTHER" id="PTHR35861:SF1">
    <property type="entry name" value="PHAGE TAIL SHEATH PROTEIN"/>
    <property type="match status" value="1"/>
</dbReference>
<sequence length="487" mass="52764">MAVVKLSTPGVYVQEIPSLPPSVAEVATAIPAFVGYTEKADKIASGDLLLVPTKISGMAEFITLYGGPPTETADSIKIGVTDAGGSQYSIKFDYDDTKRSPFRLYYSLQSFFDNGGGTCFIVAAGNYATTDGPVTISSDDLTAGLTKAKDVDEITLLVIPEMAATGSAANYKKVVQAMISQAADPDLRDRFAIIDPYQVTPLSKTYTDGDLDTDIQFIRDATVGPESDRYAAAYYPSVVSAYAHRYDFDNLTIDSYSLATGATASLTIAAGDKMSKFSGSVFYNKVKDALNNEWVVLPPSGAVAGVYTRVDTTKGVWKAPANEAVLSVVSPVINLSSRQQEDLNVDPVSGKSVNVIRSFPGFGTLVWGARTLNGNDNEWRYISVRRFFIMVEESIKKSIQWAVFEPNAISTWVKVSAMIENYLYTKWREGALAGAKPDQAYYVHVGLGSTMNATDVLEGRMNVEIGMAVVRPAEFIVLQFTQMVQQS</sequence>
<proteinExistence type="inferred from homology"/>
<accession>W0EWK7</accession>
<dbReference type="OrthoDB" id="9767864at2"/>
<dbReference type="Gene3D" id="3.40.50.11780">
    <property type="match status" value="1"/>
</dbReference>
<dbReference type="PANTHER" id="PTHR35861">
    <property type="match status" value="1"/>
</dbReference>
<evidence type="ECO:0000259" key="2">
    <source>
        <dbReference type="Pfam" id="PF17482"/>
    </source>
</evidence>
<dbReference type="STRING" id="929713.NIASO_08240"/>
<name>W0EWK7_9BACT</name>
<dbReference type="Pfam" id="PF17482">
    <property type="entry name" value="Phage_sheath_1C"/>
    <property type="match status" value="1"/>
</dbReference>
<comment type="similarity">
    <text evidence="1">Belongs to the myoviridae tail sheath protein family.</text>
</comment>